<reference evidence="8 9" key="1">
    <citation type="submission" date="2024-08" db="EMBL/GenBank/DDBJ databases">
        <authorList>
            <person name="Lu H."/>
        </authorList>
    </citation>
    <scope>NUCLEOTIDE SEQUENCE [LARGE SCALE GENOMIC DNA]</scope>
    <source>
        <strain evidence="8 9">BYS180W</strain>
    </source>
</reference>
<dbReference type="CDD" id="cd00009">
    <property type="entry name" value="AAA"/>
    <property type="match status" value="1"/>
</dbReference>
<evidence type="ECO:0000256" key="2">
    <source>
        <dbReference type="ARBA" id="ARBA00022840"/>
    </source>
</evidence>
<organism evidence="8 9">
    <name type="scientific">Roseateles rivi</name>
    <dbReference type="NCBI Taxonomy" id="3299028"/>
    <lineage>
        <taxon>Bacteria</taxon>
        <taxon>Pseudomonadati</taxon>
        <taxon>Pseudomonadota</taxon>
        <taxon>Betaproteobacteria</taxon>
        <taxon>Burkholderiales</taxon>
        <taxon>Sphaerotilaceae</taxon>
        <taxon>Roseateles</taxon>
    </lineage>
</organism>
<comment type="caution">
    <text evidence="8">The sequence shown here is derived from an EMBL/GenBank/DDBJ whole genome shotgun (WGS) entry which is preliminary data.</text>
</comment>
<dbReference type="InterPro" id="IPR002078">
    <property type="entry name" value="Sigma_54_int"/>
</dbReference>
<dbReference type="SUPFAM" id="SSF46689">
    <property type="entry name" value="Homeodomain-like"/>
    <property type="match status" value="1"/>
</dbReference>
<keyword evidence="1" id="KW-0547">Nucleotide-binding</keyword>
<protein>
    <submittedName>
        <fullName evidence="8">Sigma-54-dependent transcriptional regulator</fullName>
    </submittedName>
</protein>
<dbReference type="InterPro" id="IPR002197">
    <property type="entry name" value="HTH_Fis"/>
</dbReference>
<dbReference type="PROSITE" id="PS50045">
    <property type="entry name" value="SIGMA54_INTERACT_4"/>
    <property type="match status" value="1"/>
</dbReference>
<dbReference type="PROSITE" id="PS00676">
    <property type="entry name" value="SIGMA54_INTERACT_2"/>
    <property type="match status" value="1"/>
</dbReference>
<dbReference type="Gene3D" id="3.40.50.300">
    <property type="entry name" value="P-loop containing nucleotide triphosphate hydrolases"/>
    <property type="match status" value="1"/>
</dbReference>
<dbReference type="SUPFAM" id="SSF52540">
    <property type="entry name" value="P-loop containing nucleoside triphosphate hydrolases"/>
    <property type="match status" value="1"/>
</dbReference>
<accession>A0ABW7FSZ6</accession>
<dbReference type="Pfam" id="PF25601">
    <property type="entry name" value="AAA_lid_14"/>
    <property type="match status" value="1"/>
</dbReference>
<dbReference type="InterPro" id="IPR058031">
    <property type="entry name" value="AAA_lid_NorR"/>
</dbReference>
<dbReference type="InterPro" id="IPR011006">
    <property type="entry name" value="CheY-like_superfamily"/>
</dbReference>
<feature type="modified residue" description="4-aspartylphosphate" evidence="5">
    <location>
        <position position="55"/>
    </location>
</feature>
<dbReference type="Proteomes" id="UP001606099">
    <property type="component" value="Unassembled WGS sequence"/>
</dbReference>
<dbReference type="CDD" id="cd17549">
    <property type="entry name" value="REC_DctD-like"/>
    <property type="match status" value="1"/>
</dbReference>
<keyword evidence="2" id="KW-0067">ATP-binding</keyword>
<keyword evidence="9" id="KW-1185">Reference proteome</keyword>
<dbReference type="InterPro" id="IPR001789">
    <property type="entry name" value="Sig_transdc_resp-reg_receiver"/>
</dbReference>
<dbReference type="EMBL" id="JBIGHZ010000001">
    <property type="protein sequence ID" value="MFG6447416.1"/>
    <property type="molecule type" value="Genomic_DNA"/>
</dbReference>
<evidence type="ECO:0000256" key="3">
    <source>
        <dbReference type="ARBA" id="ARBA00023015"/>
    </source>
</evidence>
<dbReference type="Pfam" id="PF00158">
    <property type="entry name" value="Sigma54_activat"/>
    <property type="match status" value="1"/>
</dbReference>
<feature type="domain" description="Response regulatory" evidence="7">
    <location>
        <begin position="6"/>
        <end position="120"/>
    </location>
</feature>
<dbReference type="InterPro" id="IPR025943">
    <property type="entry name" value="Sigma_54_int_dom_ATP-bd_2"/>
</dbReference>
<dbReference type="InterPro" id="IPR027417">
    <property type="entry name" value="P-loop_NTPase"/>
</dbReference>
<dbReference type="Gene3D" id="3.40.50.2300">
    <property type="match status" value="1"/>
</dbReference>
<evidence type="ECO:0000313" key="8">
    <source>
        <dbReference type="EMBL" id="MFG6447416.1"/>
    </source>
</evidence>
<evidence type="ECO:0000256" key="5">
    <source>
        <dbReference type="PROSITE-ProRule" id="PRU00169"/>
    </source>
</evidence>
<dbReference type="Pfam" id="PF00072">
    <property type="entry name" value="Response_reg"/>
    <property type="match status" value="1"/>
</dbReference>
<proteinExistence type="predicted"/>
<dbReference type="SUPFAM" id="SSF52172">
    <property type="entry name" value="CheY-like"/>
    <property type="match status" value="1"/>
</dbReference>
<gene>
    <name evidence="8" type="ORF">ACG0Z6_04060</name>
</gene>
<dbReference type="PROSITE" id="PS50110">
    <property type="entry name" value="RESPONSE_REGULATORY"/>
    <property type="match status" value="1"/>
</dbReference>
<dbReference type="PANTHER" id="PTHR32071">
    <property type="entry name" value="TRANSCRIPTIONAL REGULATORY PROTEIN"/>
    <property type="match status" value="1"/>
</dbReference>
<sequence>MFEGFKVLFVEDDHPVRASLTQTLELEGLQVLPCASAEEALAHIQPGAQLVVVSDIRLPGMDGLTLHQHVQSTDPGIPVILITAHGDVAMAVHAMRSGAYDFIEKPFAPEHLVDTVHRALDVRMLRLASQQLREQLQRSNGIEAALLGQSTVMQQLRRQVLTLAATSADVMILGETGTGKELVARCLHDHSARRDRHFVAINCGGLPEQLFESELFGHEPGAFTSAAKRRIGKIEHANGGTLLLDEIETMPLPLQIKLLRVLQERRVSRLGSNEELPVNVRFIAATKTDLRAMGEQGSFRSDLYYRLNVATLVLPPLRQRREDIPLLFQHFVAQACARYEREAPELQPQRLRELMAHDWPGNVREIRNAADRFVLSLDELDPGAAAHSTPTLSLARQMEQVEKALIEQALRRCQGKIAPTMELLGTPKKTLYDKLHRHGIVPEQFR</sequence>
<name>A0ABW7FSZ6_9BURK</name>
<evidence type="ECO:0000256" key="4">
    <source>
        <dbReference type="ARBA" id="ARBA00023163"/>
    </source>
</evidence>
<dbReference type="InterPro" id="IPR009057">
    <property type="entry name" value="Homeodomain-like_sf"/>
</dbReference>
<dbReference type="SMART" id="SM00448">
    <property type="entry name" value="REC"/>
    <property type="match status" value="1"/>
</dbReference>
<dbReference type="SMART" id="SM00382">
    <property type="entry name" value="AAA"/>
    <property type="match status" value="1"/>
</dbReference>
<dbReference type="InterPro" id="IPR025662">
    <property type="entry name" value="Sigma_54_int_dom_ATP-bd_1"/>
</dbReference>
<keyword evidence="4" id="KW-0804">Transcription</keyword>
<evidence type="ECO:0000259" key="6">
    <source>
        <dbReference type="PROSITE" id="PS50045"/>
    </source>
</evidence>
<evidence type="ECO:0000313" key="9">
    <source>
        <dbReference type="Proteomes" id="UP001606099"/>
    </source>
</evidence>
<dbReference type="Pfam" id="PF02954">
    <property type="entry name" value="HTH_8"/>
    <property type="match status" value="1"/>
</dbReference>
<keyword evidence="3" id="KW-0805">Transcription regulation</keyword>
<keyword evidence="5" id="KW-0597">Phosphoprotein</keyword>
<dbReference type="Gene3D" id="1.10.8.60">
    <property type="match status" value="1"/>
</dbReference>
<feature type="domain" description="Sigma-54 factor interaction" evidence="6">
    <location>
        <begin position="146"/>
        <end position="375"/>
    </location>
</feature>
<dbReference type="PANTHER" id="PTHR32071:SF57">
    <property type="entry name" value="C4-DICARBOXYLATE TRANSPORT TRANSCRIPTIONAL REGULATORY PROTEIN DCTD"/>
    <property type="match status" value="1"/>
</dbReference>
<dbReference type="PROSITE" id="PS00675">
    <property type="entry name" value="SIGMA54_INTERACT_1"/>
    <property type="match status" value="1"/>
</dbReference>
<dbReference type="RefSeq" id="WP_394458783.1">
    <property type="nucleotide sequence ID" value="NZ_JBIGHZ010000001.1"/>
</dbReference>
<dbReference type="InterPro" id="IPR003593">
    <property type="entry name" value="AAA+_ATPase"/>
</dbReference>
<dbReference type="Gene3D" id="1.10.10.60">
    <property type="entry name" value="Homeodomain-like"/>
    <property type="match status" value="1"/>
</dbReference>
<evidence type="ECO:0000259" key="7">
    <source>
        <dbReference type="PROSITE" id="PS50110"/>
    </source>
</evidence>
<evidence type="ECO:0000256" key="1">
    <source>
        <dbReference type="ARBA" id="ARBA00022741"/>
    </source>
</evidence>